<organism evidence="6 7">
    <name type="scientific">Desulfovibrio gilichinskyi</name>
    <dbReference type="NCBI Taxonomy" id="1519643"/>
    <lineage>
        <taxon>Bacteria</taxon>
        <taxon>Pseudomonadati</taxon>
        <taxon>Thermodesulfobacteriota</taxon>
        <taxon>Desulfovibrionia</taxon>
        <taxon>Desulfovibrionales</taxon>
        <taxon>Desulfovibrionaceae</taxon>
        <taxon>Desulfovibrio</taxon>
    </lineage>
</organism>
<evidence type="ECO:0000256" key="2">
    <source>
        <dbReference type="ARBA" id="ARBA00022723"/>
    </source>
</evidence>
<keyword evidence="3" id="KW-0378">Hydrolase</keyword>
<dbReference type="InterPro" id="IPR055438">
    <property type="entry name" value="AstE_AspA_cat"/>
</dbReference>
<keyword evidence="2" id="KW-0479">Metal-binding</keyword>
<name>A0A1X7CWF3_9BACT</name>
<evidence type="ECO:0000259" key="5">
    <source>
        <dbReference type="Pfam" id="PF24827"/>
    </source>
</evidence>
<dbReference type="Proteomes" id="UP000192906">
    <property type="component" value="Unassembled WGS sequence"/>
</dbReference>
<protein>
    <recommendedName>
        <fullName evidence="5">Succinylglutamate desuccinylase/Aspartoacylase catalytic domain-containing protein</fullName>
    </recommendedName>
</protein>
<evidence type="ECO:0000256" key="3">
    <source>
        <dbReference type="ARBA" id="ARBA00022801"/>
    </source>
</evidence>
<dbReference type="Pfam" id="PF24827">
    <property type="entry name" value="AstE_AspA_cat"/>
    <property type="match status" value="1"/>
</dbReference>
<accession>A0A1X7CWF3</accession>
<evidence type="ECO:0000256" key="4">
    <source>
        <dbReference type="ARBA" id="ARBA00022833"/>
    </source>
</evidence>
<keyword evidence="7" id="KW-1185">Reference proteome</keyword>
<comment type="cofactor">
    <cofactor evidence="1">
        <name>Zn(2+)</name>
        <dbReference type="ChEBI" id="CHEBI:29105"/>
    </cofactor>
</comment>
<dbReference type="OrthoDB" id="9782876at2"/>
<dbReference type="GO" id="GO:0016788">
    <property type="term" value="F:hydrolase activity, acting on ester bonds"/>
    <property type="evidence" value="ECO:0007669"/>
    <property type="project" value="InterPro"/>
</dbReference>
<dbReference type="PANTHER" id="PTHR37326">
    <property type="entry name" value="BLL3975 PROTEIN"/>
    <property type="match status" value="1"/>
</dbReference>
<dbReference type="EMBL" id="FWZU01000002">
    <property type="protein sequence ID" value="SMF03886.1"/>
    <property type="molecule type" value="Genomic_DNA"/>
</dbReference>
<feature type="domain" description="Succinylglutamate desuccinylase/Aspartoacylase catalytic" evidence="5">
    <location>
        <begin position="49"/>
        <end position="228"/>
    </location>
</feature>
<evidence type="ECO:0000313" key="7">
    <source>
        <dbReference type="Proteomes" id="UP000192906"/>
    </source>
</evidence>
<dbReference type="GO" id="GO:0016811">
    <property type="term" value="F:hydrolase activity, acting on carbon-nitrogen (but not peptide) bonds, in linear amides"/>
    <property type="evidence" value="ECO:0007669"/>
    <property type="project" value="InterPro"/>
</dbReference>
<sequence length="351" mass="38498">MIRKRAPFSIAGIDIMPGERRTVEIAAAKLYNRADLFMNVQVIHGKKDGPVLFISGAVHGDEINGVEIIRRLLGLKLVNSLKGTLIAVPVVNTFGFINKSRYLPDGRDLNRYFPGSAKGSLTSQIASIFMEEIVSRSTHGIDFHTGANFRNNLPQIRACLSDTQVSQMAMAFNAPVVIDSPLREGSLRQAALDLGIPMLMYEGGQPMRYDQLPIQIGTRGIISVMRYLGMLPALKRTPRRSKSILVKDSIWARADSSGIFLPRVNLGDIVAKKEVLGIVTDVFGENGSQVLSPAKGIVIGQLENPLVHKGDATSHVAVIKDIGDAEIALDSFQKEYDIESNYQPFEDDLLK</sequence>
<dbReference type="InterPro" id="IPR053138">
    <property type="entry name" value="N-alpha-Ac-DABA_deacetylase"/>
</dbReference>
<dbReference type="CDD" id="cd06251">
    <property type="entry name" value="M14_ASTE_ASPA-like"/>
    <property type="match status" value="1"/>
</dbReference>
<dbReference type="InterPro" id="IPR043795">
    <property type="entry name" value="N-alpha-Ac-DABA-like"/>
</dbReference>
<dbReference type="Gene3D" id="3.40.630.10">
    <property type="entry name" value="Zn peptidases"/>
    <property type="match status" value="1"/>
</dbReference>
<dbReference type="PIRSF" id="PIRSF039012">
    <property type="entry name" value="ASP"/>
    <property type="match status" value="1"/>
</dbReference>
<dbReference type="RefSeq" id="WP_085100093.1">
    <property type="nucleotide sequence ID" value="NZ_FWZU01000002.1"/>
</dbReference>
<dbReference type="PANTHER" id="PTHR37326:SF2">
    <property type="entry name" value="SUCCINYLGLUTAMATE DESUCCINYLASE_ASPARTOACYLASE FAMILY PROTEIN"/>
    <property type="match status" value="1"/>
</dbReference>
<dbReference type="AlphaFoldDB" id="A0A1X7CWF3"/>
<dbReference type="STRING" id="1519643.SAMN06295933_1315"/>
<reference evidence="7" key="1">
    <citation type="submission" date="2017-04" db="EMBL/GenBank/DDBJ databases">
        <authorList>
            <person name="Varghese N."/>
            <person name="Submissions S."/>
        </authorList>
    </citation>
    <scope>NUCLEOTIDE SEQUENCE [LARGE SCALE GENOMIC DNA]</scope>
    <source>
        <strain evidence="7">K3S</strain>
    </source>
</reference>
<evidence type="ECO:0000256" key="1">
    <source>
        <dbReference type="ARBA" id="ARBA00001947"/>
    </source>
</evidence>
<evidence type="ECO:0000313" key="6">
    <source>
        <dbReference type="EMBL" id="SMF03886.1"/>
    </source>
</evidence>
<keyword evidence="4" id="KW-0862">Zinc</keyword>
<dbReference type="GO" id="GO:0046872">
    <property type="term" value="F:metal ion binding"/>
    <property type="evidence" value="ECO:0007669"/>
    <property type="project" value="UniProtKB-KW"/>
</dbReference>
<dbReference type="SUPFAM" id="SSF53187">
    <property type="entry name" value="Zn-dependent exopeptidases"/>
    <property type="match status" value="1"/>
</dbReference>
<gene>
    <name evidence="6" type="ORF">SAMN06295933_1315</name>
</gene>
<proteinExistence type="predicted"/>